<organism evidence="2 3">
    <name type="scientific">Immersiella caudata</name>
    <dbReference type="NCBI Taxonomy" id="314043"/>
    <lineage>
        <taxon>Eukaryota</taxon>
        <taxon>Fungi</taxon>
        <taxon>Dikarya</taxon>
        <taxon>Ascomycota</taxon>
        <taxon>Pezizomycotina</taxon>
        <taxon>Sordariomycetes</taxon>
        <taxon>Sordariomycetidae</taxon>
        <taxon>Sordariales</taxon>
        <taxon>Lasiosphaeriaceae</taxon>
        <taxon>Immersiella</taxon>
    </lineage>
</organism>
<evidence type="ECO:0000256" key="1">
    <source>
        <dbReference type="SAM" id="MobiDB-lite"/>
    </source>
</evidence>
<name>A0AA39WRJ8_9PEZI</name>
<keyword evidence="3" id="KW-1185">Reference proteome</keyword>
<dbReference type="EMBL" id="JAULSU010000004">
    <property type="protein sequence ID" value="KAK0620293.1"/>
    <property type="molecule type" value="Genomic_DNA"/>
</dbReference>
<evidence type="ECO:0000313" key="3">
    <source>
        <dbReference type="Proteomes" id="UP001175000"/>
    </source>
</evidence>
<comment type="caution">
    <text evidence="2">The sequence shown here is derived from an EMBL/GenBank/DDBJ whole genome shotgun (WGS) entry which is preliminary data.</text>
</comment>
<dbReference type="Proteomes" id="UP001175000">
    <property type="component" value="Unassembled WGS sequence"/>
</dbReference>
<proteinExistence type="predicted"/>
<sequence>MPCPFPSPGYRIRPTPLPSLQENITQHVQENLECTIPSRSASVHTERSKQTAAVEPSTIARHANVPSNGYPLSDEPYAPAPPGKRNIHHLSKSQISLSPHPITKATTARSHTPLAYHALLLTCCDAYGA</sequence>
<feature type="region of interest" description="Disordered" evidence="1">
    <location>
        <begin position="62"/>
        <end position="87"/>
    </location>
</feature>
<dbReference type="AlphaFoldDB" id="A0AA39WRJ8"/>
<gene>
    <name evidence="2" type="ORF">B0T14DRAFT_227549</name>
</gene>
<protein>
    <submittedName>
        <fullName evidence="2">Uncharacterized protein</fullName>
    </submittedName>
</protein>
<reference evidence="2" key="1">
    <citation type="submission" date="2023-06" db="EMBL/GenBank/DDBJ databases">
        <title>Genome-scale phylogeny and comparative genomics of the fungal order Sordariales.</title>
        <authorList>
            <consortium name="Lawrence Berkeley National Laboratory"/>
            <person name="Hensen N."/>
            <person name="Bonometti L."/>
            <person name="Westerberg I."/>
            <person name="Brannstrom I.O."/>
            <person name="Guillou S."/>
            <person name="Cros-Aarteil S."/>
            <person name="Calhoun S."/>
            <person name="Haridas S."/>
            <person name="Kuo A."/>
            <person name="Mondo S."/>
            <person name="Pangilinan J."/>
            <person name="Riley R."/>
            <person name="Labutti K."/>
            <person name="Andreopoulos B."/>
            <person name="Lipzen A."/>
            <person name="Chen C."/>
            <person name="Yanf M."/>
            <person name="Daum C."/>
            <person name="Ng V."/>
            <person name="Clum A."/>
            <person name="Steindorff A."/>
            <person name="Ohm R."/>
            <person name="Martin F."/>
            <person name="Silar P."/>
            <person name="Natvig D."/>
            <person name="Lalanne C."/>
            <person name="Gautier V."/>
            <person name="Ament-Velasquez S.L."/>
            <person name="Kruys A."/>
            <person name="Hutchinson M.I."/>
            <person name="Powell A.J."/>
            <person name="Barry K."/>
            <person name="Miller A.N."/>
            <person name="Grigoriev I.V."/>
            <person name="Debuchy R."/>
            <person name="Gladieux P."/>
            <person name="Thoren M.H."/>
            <person name="Johannesson H."/>
        </authorList>
    </citation>
    <scope>NUCLEOTIDE SEQUENCE</scope>
    <source>
        <strain evidence="2">CBS 606.72</strain>
    </source>
</reference>
<accession>A0AA39WRJ8</accession>
<evidence type="ECO:0000313" key="2">
    <source>
        <dbReference type="EMBL" id="KAK0620293.1"/>
    </source>
</evidence>